<dbReference type="EMBL" id="CP150496">
    <property type="protein sequence ID" value="WYW56257.1"/>
    <property type="molecule type" value="Genomic_DNA"/>
</dbReference>
<reference evidence="1 2" key="1">
    <citation type="submission" date="2024-03" db="EMBL/GenBank/DDBJ databases">
        <authorList>
            <person name="Cao K."/>
        </authorList>
    </citation>
    <scope>NUCLEOTIDE SEQUENCE [LARGE SCALE GENOMIC DNA]</scope>
    <source>
        <strain evidence="1 2">MCCC 1K00696</strain>
    </source>
</reference>
<dbReference type="RefSeq" id="WP_340934107.1">
    <property type="nucleotide sequence ID" value="NZ_CP150496.1"/>
</dbReference>
<evidence type="ECO:0000313" key="2">
    <source>
        <dbReference type="Proteomes" id="UP001491088"/>
    </source>
</evidence>
<proteinExistence type="predicted"/>
<protein>
    <submittedName>
        <fullName evidence="1">Uncharacterized protein</fullName>
    </submittedName>
</protein>
<organism evidence="1 2">
    <name type="scientific">Polaribacter marinaquae</name>
    <dbReference type="NCBI Taxonomy" id="1642819"/>
    <lineage>
        <taxon>Bacteria</taxon>
        <taxon>Pseudomonadati</taxon>
        <taxon>Bacteroidota</taxon>
        <taxon>Flavobacteriia</taxon>
        <taxon>Flavobacteriales</taxon>
        <taxon>Flavobacteriaceae</taxon>
    </lineage>
</organism>
<gene>
    <name evidence="1" type="ORF">WG950_03120</name>
</gene>
<dbReference type="Proteomes" id="UP001491088">
    <property type="component" value="Chromosome"/>
</dbReference>
<keyword evidence="2" id="KW-1185">Reference proteome</keyword>
<evidence type="ECO:0000313" key="1">
    <source>
        <dbReference type="EMBL" id="WYW56257.1"/>
    </source>
</evidence>
<name>A0ABZ2TXH3_9FLAO</name>
<sequence>MIATKENAKRRLMYIQKEDYNFLAYNILLVLNQFNANSESSSFKDFRKIAYLVHFINLNPNFNSYDQNELAKIYSQAQLKKQLMSHLLIILRNRKFIGMSINHIHQSFDIWINEENIPKDFLDKNFFENEINNIQFLKSNISRLKGITVKKMVDTIFTKNNIITWEI</sequence>
<accession>A0ABZ2TXH3</accession>